<evidence type="ECO:0000313" key="3">
    <source>
        <dbReference type="Proteomes" id="UP000434475"/>
    </source>
</evidence>
<name>A0A6I2QYH8_FLAPL</name>
<reference evidence="2 3" key="1">
    <citation type="journal article" date="2019" name="Nat. Med.">
        <title>A library of human gut bacterial isolates paired with longitudinal multiomics data enables mechanistic microbiome research.</title>
        <authorList>
            <person name="Poyet M."/>
            <person name="Groussin M."/>
            <person name="Gibbons S.M."/>
            <person name="Avila-Pacheco J."/>
            <person name="Jiang X."/>
            <person name="Kearney S.M."/>
            <person name="Perrotta A.R."/>
            <person name="Berdy B."/>
            <person name="Zhao S."/>
            <person name="Lieberman T.D."/>
            <person name="Swanson P.K."/>
            <person name="Smith M."/>
            <person name="Roesemann S."/>
            <person name="Alexander J.E."/>
            <person name="Rich S.A."/>
            <person name="Livny J."/>
            <person name="Vlamakis H."/>
            <person name="Clish C."/>
            <person name="Bullock K."/>
            <person name="Deik A."/>
            <person name="Scott J."/>
            <person name="Pierce K.A."/>
            <person name="Xavier R.J."/>
            <person name="Alm E.J."/>
        </authorList>
    </citation>
    <scope>NUCLEOTIDE SEQUENCE [LARGE SCALE GENOMIC DNA]</scope>
    <source>
        <strain evidence="2 3">BIOML-A2</strain>
    </source>
</reference>
<gene>
    <name evidence="2" type="ORF">GKE97_05775</name>
</gene>
<sequence length="285" mass="31008">MCQKNDLPLSLKSDTFNALCSDFDQILRSTLNGMEETEQDVAEIAVKVKITLTPDSAPDFSVKGGQQTRSITKPKFDHAVSAVIQKKEKKTGTLSGNYELVWDRESCQYVMRPIDNGQINLFDRDKSAGDVPKENAALPAGPSALPPAGEVIDADYQVVGEDEPKDKPVPRDAFEWLLQFAGQSMKVMESMGNFTVRTMDNKVVLSSATSPSAVFYCPAGTLEPHVGHEVVCAAYGEEGNPVNVSVECIECNETLFSMDAPAGQEGGEEEDPYPYQEPDGEDESA</sequence>
<accession>A0A6I2QYH8</accession>
<dbReference type="EMBL" id="WKPR01000004">
    <property type="protein sequence ID" value="MSB19025.1"/>
    <property type="molecule type" value="Genomic_DNA"/>
</dbReference>
<protein>
    <submittedName>
        <fullName evidence="2">Uncharacterized protein</fullName>
    </submittedName>
</protein>
<dbReference type="AlphaFoldDB" id="A0A6I2QYH8"/>
<dbReference type="Proteomes" id="UP000434475">
    <property type="component" value="Unassembled WGS sequence"/>
</dbReference>
<organism evidence="2 3">
    <name type="scientific">Flavonifractor plautii</name>
    <name type="common">Fusobacterium plautii</name>
    <dbReference type="NCBI Taxonomy" id="292800"/>
    <lineage>
        <taxon>Bacteria</taxon>
        <taxon>Bacillati</taxon>
        <taxon>Bacillota</taxon>
        <taxon>Clostridia</taxon>
        <taxon>Eubacteriales</taxon>
        <taxon>Oscillospiraceae</taxon>
        <taxon>Flavonifractor</taxon>
    </lineage>
</organism>
<comment type="caution">
    <text evidence="2">The sequence shown here is derived from an EMBL/GenBank/DDBJ whole genome shotgun (WGS) entry which is preliminary data.</text>
</comment>
<feature type="compositionally biased region" description="Acidic residues" evidence="1">
    <location>
        <begin position="266"/>
        <end position="285"/>
    </location>
</feature>
<evidence type="ECO:0000313" key="2">
    <source>
        <dbReference type="EMBL" id="MSB19025.1"/>
    </source>
</evidence>
<feature type="region of interest" description="Disordered" evidence="1">
    <location>
        <begin position="259"/>
        <end position="285"/>
    </location>
</feature>
<dbReference type="RefSeq" id="WP_172697388.1">
    <property type="nucleotide sequence ID" value="NZ_WKPR01000004.1"/>
</dbReference>
<proteinExistence type="predicted"/>
<evidence type="ECO:0000256" key="1">
    <source>
        <dbReference type="SAM" id="MobiDB-lite"/>
    </source>
</evidence>